<proteinExistence type="predicted"/>
<dbReference type="Proteomes" id="UP000807306">
    <property type="component" value="Unassembled WGS sequence"/>
</dbReference>
<dbReference type="OrthoDB" id="17560at2759"/>
<comment type="caution">
    <text evidence="2">The sequence shown here is derived from an EMBL/GenBank/DDBJ whole genome shotgun (WGS) entry which is preliminary data.</text>
</comment>
<evidence type="ECO:0000313" key="3">
    <source>
        <dbReference type="Proteomes" id="UP000807306"/>
    </source>
</evidence>
<dbReference type="InterPro" id="IPR029058">
    <property type="entry name" value="AB_hydrolase_fold"/>
</dbReference>
<dbReference type="PANTHER" id="PTHR17630:SF44">
    <property type="entry name" value="PROTEIN AIM2"/>
    <property type="match status" value="1"/>
</dbReference>
<organism evidence="2 3">
    <name type="scientific">Crepidotus variabilis</name>
    <dbReference type="NCBI Taxonomy" id="179855"/>
    <lineage>
        <taxon>Eukaryota</taxon>
        <taxon>Fungi</taxon>
        <taxon>Dikarya</taxon>
        <taxon>Basidiomycota</taxon>
        <taxon>Agaricomycotina</taxon>
        <taxon>Agaricomycetes</taxon>
        <taxon>Agaricomycetidae</taxon>
        <taxon>Agaricales</taxon>
        <taxon>Agaricineae</taxon>
        <taxon>Crepidotaceae</taxon>
        <taxon>Crepidotus</taxon>
    </lineage>
</organism>
<reference evidence="2" key="1">
    <citation type="submission" date="2020-11" db="EMBL/GenBank/DDBJ databases">
        <authorList>
            <consortium name="DOE Joint Genome Institute"/>
            <person name="Ahrendt S."/>
            <person name="Riley R."/>
            <person name="Andreopoulos W."/>
            <person name="Labutti K."/>
            <person name="Pangilinan J."/>
            <person name="Ruiz-Duenas F.J."/>
            <person name="Barrasa J.M."/>
            <person name="Sanchez-Garcia M."/>
            <person name="Camarero S."/>
            <person name="Miyauchi S."/>
            <person name="Serrano A."/>
            <person name="Linde D."/>
            <person name="Babiker R."/>
            <person name="Drula E."/>
            <person name="Ayuso-Fernandez I."/>
            <person name="Pacheco R."/>
            <person name="Padilla G."/>
            <person name="Ferreira P."/>
            <person name="Barriuso J."/>
            <person name="Kellner H."/>
            <person name="Castanera R."/>
            <person name="Alfaro M."/>
            <person name="Ramirez L."/>
            <person name="Pisabarro A.G."/>
            <person name="Kuo A."/>
            <person name="Tritt A."/>
            <person name="Lipzen A."/>
            <person name="He G."/>
            <person name="Yan M."/>
            <person name="Ng V."/>
            <person name="Cullen D."/>
            <person name="Martin F."/>
            <person name="Rosso M.-N."/>
            <person name="Henrissat B."/>
            <person name="Hibbett D."/>
            <person name="Martinez A.T."/>
            <person name="Grigoriev I.V."/>
        </authorList>
    </citation>
    <scope>NUCLEOTIDE SEQUENCE</scope>
    <source>
        <strain evidence="2">CBS 506.95</strain>
    </source>
</reference>
<dbReference type="Gene3D" id="3.40.50.1820">
    <property type="entry name" value="alpha/beta hydrolase"/>
    <property type="match status" value="1"/>
</dbReference>
<dbReference type="AlphaFoldDB" id="A0A9P6JWI1"/>
<feature type="domain" description="Dienelactone hydrolase" evidence="1">
    <location>
        <begin position="28"/>
        <end position="247"/>
    </location>
</feature>
<protein>
    <submittedName>
        <fullName evidence="2">Alpha beta-hydrolase</fullName>
    </submittedName>
</protein>
<dbReference type="EMBL" id="MU157825">
    <property type="protein sequence ID" value="KAF9535069.1"/>
    <property type="molecule type" value="Genomic_DNA"/>
</dbReference>
<dbReference type="GO" id="GO:0016787">
    <property type="term" value="F:hydrolase activity"/>
    <property type="evidence" value="ECO:0007669"/>
    <property type="project" value="InterPro"/>
</dbReference>
<dbReference type="SUPFAM" id="SSF53474">
    <property type="entry name" value="alpha/beta-Hydrolases"/>
    <property type="match status" value="1"/>
</dbReference>
<dbReference type="Pfam" id="PF01738">
    <property type="entry name" value="DLH"/>
    <property type="match status" value="1"/>
</dbReference>
<dbReference type="InterPro" id="IPR002925">
    <property type="entry name" value="Dienelactn_hydro"/>
</dbReference>
<accession>A0A9P6JWI1</accession>
<keyword evidence="3" id="KW-1185">Reference proteome</keyword>
<evidence type="ECO:0000259" key="1">
    <source>
        <dbReference type="Pfam" id="PF01738"/>
    </source>
</evidence>
<name>A0A9P6JWI1_9AGAR</name>
<gene>
    <name evidence="2" type="ORF">CPB83DRAFT_781111</name>
</gene>
<dbReference type="PANTHER" id="PTHR17630">
    <property type="entry name" value="DIENELACTONE HYDROLASE"/>
    <property type="match status" value="1"/>
</dbReference>
<evidence type="ECO:0000313" key="2">
    <source>
        <dbReference type="EMBL" id="KAF9535069.1"/>
    </source>
</evidence>
<sequence length="248" mass="27408">MSFCKHCVTGVTHEGTPKGKWEKIGGVDCYVGTPTVDYPKDKAILYLPDVFGPRLINAQLLIDDFAANGFKTIGIDYFDGDGVPVAEMEAGNYDIMPWFAKHGYDKSQPYTEKVIAALKEQGITTLYASGYCYGARIVFNLAFENVFKACAVAHPTLLEAPKDFEIYLAKSSAPLLINSCEIDPYFSHEAQAKADEILGEGKFEPGYKREYFPGCTHGFSVRGDMSNPLIKAGKEGAFNATVEWFLKY</sequence>